<comment type="caution">
    <text evidence="2">The sequence shown here is derived from an EMBL/GenBank/DDBJ whole genome shotgun (WGS) entry which is preliminary data.</text>
</comment>
<name>A0A9P1M8M3_9PEZI</name>
<dbReference type="OrthoDB" id="5394254at2759"/>
<feature type="transmembrane region" description="Helical" evidence="1">
    <location>
        <begin position="49"/>
        <end position="69"/>
    </location>
</feature>
<sequence length="345" mass="36204">MPELRSRSVKDAVVEKVADAVGVHEDDHPADGSTRVGAAAPVSKLPTVLQFPVVAVLSLVLSSLGYALLGAVTEGDLAAVARSTENSQDVAILTGWRVLILAIGWFGNFDSYDIAALNILSHGPCLYLLVTFYDVSATSALSALVVDALATSLPFQLLRPVASAHAASGDTPNQEIVADPAIQVYTASLSAVIYGATLLGALKTFLPRVLVIYFASIKTLLPAYEATWTTVAPAAALAGLAARVFVFTPFAATPKKDEDTALYQFDPAEATLAQTVAHNFWGYTAKAKVGISRTVVVAFITFVDTYLQCTKVVEGVEPEGAQIYALVWAAAALFSSIGLGLVGRT</sequence>
<keyword evidence="3" id="KW-1185">Reference proteome</keyword>
<dbReference type="AlphaFoldDB" id="A0A9P1M8M3"/>
<proteinExistence type="predicted"/>
<dbReference type="Proteomes" id="UP000838763">
    <property type="component" value="Unassembled WGS sequence"/>
</dbReference>
<protein>
    <submittedName>
        <fullName evidence="2">Uncharacterized protein</fullName>
    </submittedName>
</protein>
<dbReference type="EMBL" id="CALLCH030000003">
    <property type="protein sequence ID" value="CAI4211798.1"/>
    <property type="molecule type" value="Genomic_DNA"/>
</dbReference>
<organism evidence="2 3">
    <name type="scientific">Parascedosporium putredinis</name>
    <dbReference type="NCBI Taxonomy" id="1442378"/>
    <lineage>
        <taxon>Eukaryota</taxon>
        <taxon>Fungi</taxon>
        <taxon>Dikarya</taxon>
        <taxon>Ascomycota</taxon>
        <taxon>Pezizomycotina</taxon>
        <taxon>Sordariomycetes</taxon>
        <taxon>Hypocreomycetidae</taxon>
        <taxon>Microascales</taxon>
        <taxon>Microascaceae</taxon>
        <taxon>Parascedosporium</taxon>
    </lineage>
</organism>
<feature type="transmembrane region" description="Helical" evidence="1">
    <location>
        <begin position="223"/>
        <end position="246"/>
    </location>
</feature>
<evidence type="ECO:0000313" key="3">
    <source>
        <dbReference type="Proteomes" id="UP000838763"/>
    </source>
</evidence>
<feature type="transmembrane region" description="Helical" evidence="1">
    <location>
        <begin position="323"/>
        <end position="342"/>
    </location>
</feature>
<evidence type="ECO:0000313" key="2">
    <source>
        <dbReference type="EMBL" id="CAI4211798.1"/>
    </source>
</evidence>
<evidence type="ECO:0000256" key="1">
    <source>
        <dbReference type="SAM" id="Phobius"/>
    </source>
</evidence>
<keyword evidence="1" id="KW-0472">Membrane</keyword>
<accession>A0A9P1M8M3</accession>
<gene>
    <name evidence="2" type="ORF">PPNO1_LOCUS1572</name>
</gene>
<reference evidence="2" key="1">
    <citation type="submission" date="2022-11" db="EMBL/GenBank/DDBJ databases">
        <authorList>
            <person name="Scott C."/>
            <person name="Bruce N."/>
        </authorList>
    </citation>
    <scope>NUCLEOTIDE SEQUENCE</scope>
</reference>
<keyword evidence="1" id="KW-0812">Transmembrane</keyword>
<feature type="transmembrane region" description="Helical" evidence="1">
    <location>
        <begin position="90"/>
        <end position="108"/>
    </location>
</feature>
<keyword evidence="1" id="KW-1133">Transmembrane helix</keyword>
<feature type="transmembrane region" description="Helical" evidence="1">
    <location>
        <begin position="182"/>
        <end position="202"/>
    </location>
</feature>